<proteinExistence type="predicted"/>
<evidence type="ECO:0000313" key="1">
    <source>
        <dbReference type="EMBL" id="KFO26806.1"/>
    </source>
</evidence>
<name>A0A091DVJ3_FUKDA</name>
<accession>A0A091DVJ3</accession>
<gene>
    <name evidence="1" type="ORF">H920_11791</name>
</gene>
<organism evidence="1 2">
    <name type="scientific">Fukomys damarensis</name>
    <name type="common">Damaraland mole rat</name>
    <name type="synonym">Cryptomys damarensis</name>
    <dbReference type="NCBI Taxonomy" id="885580"/>
    <lineage>
        <taxon>Eukaryota</taxon>
        <taxon>Metazoa</taxon>
        <taxon>Chordata</taxon>
        <taxon>Craniata</taxon>
        <taxon>Vertebrata</taxon>
        <taxon>Euteleostomi</taxon>
        <taxon>Mammalia</taxon>
        <taxon>Eutheria</taxon>
        <taxon>Euarchontoglires</taxon>
        <taxon>Glires</taxon>
        <taxon>Rodentia</taxon>
        <taxon>Hystricomorpha</taxon>
        <taxon>Bathyergidae</taxon>
        <taxon>Fukomys</taxon>
    </lineage>
</organism>
<keyword evidence="2" id="KW-1185">Reference proteome</keyword>
<dbReference type="EMBL" id="KN123090">
    <property type="protein sequence ID" value="KFO26806.1"/>
    <property type="molecule type" value="Genomic_DNA"/>
</dbReference>
<dbReference type="AlphaFoldDB" id="A0A091DVJ3"/>
<reference evidence="1 2" key="1">
    <citation type="submission" date="2013-11" db="EMBL/GenBank/DDBJ databases">
        <title>The Damaraland mole rat (Fukomys damarensis) genome and evolution of African mole rats.</title>
        <authorList>
            <person name="Gladyshev V.N."/>
            <person name="Fang X."/>
        </authorList>
    </citation>
    <scope>NUCLEOTIDE SEQUENCE [LARGE SCALE GENOMIC DNA]</scope>
    <source>
        <tissue evidence="1">Liver</tissue>
    </source>
</reference>
<protein>
    <submittedName>
        <fullName evidence="1">Uncharacterized protein</fullName>
    </submittedName>
</protein>
<dbReference type="Proteomes" id="UP000028990">
    <property type="component" value="Unassembled WGS sequence"/>
</dbReference>
<sequence>MPSVSSQDPGGMGQTSERGFLEGYWGWGMVEPPELPEDLKHWITYNEVSSRLLRAECGLSEDIKDQ</sequence>
<evidence type="ECO:0000313" key="2">
    <source>
        <dbReference type="Proteomes" id="UP000028990"/>
    </source>
</evidence>